<dbReference type="InterPro" id="IPR016035">
    <property type="entry name" value="Acyl_Trfase/lysoPLipase"/>
</dbReference>
<dbReference type="PANTHER" id="PTHR43775:SF51">
    <property type="entry name" value="INACTIVE PHENOLPHTHIOCEROL SYNTHESIS POLYKETIDE SYNTHASE TYPE I PKS1-RELATED"/>
    <property type="match status" value="1"/>
</dbReference>
<organism evidence="4 5">
    <name type="scientific">Streptomyces nanshensis</name>
    <dbReference type="NCBI Taxonomy" id="518642"/>
    <lineage>
        <taxon>Bacteria</taxon>
        <taxon>Bacillati</taxon>
        <taxon>Actinomycetota</taxon>
        <taxon>Actinomycetes</taxon>
        <taxon>Kitasatosporales</taxon>
        <taxon>Streptomycetaceae</taxon>
        <taxon>Streptomyces</taxon>
    </lineage>
</organism>
<dbReference type="AlphaFoldDB" id="A0A1E7KVI9"/>
<keyword evidence="2" id="KW-0511">Multifunctional enzyme</keyword>
<keyword evidence="1" id="KW-0808">Transferase</keyword>
<comment type="caution">
    <text evidence="4">The sequence shown here is derived from an EMBL/GenBank/DDBJ whole genome shotgun (WGS) entry which is preliminary data.</text>
</comment>
<feature type="non-terminal residue" evidence="4">
    <location>
        <position position="87"/>
    </location>
</feature>
<dbReference type="SUPFAM" id="SSF52151">
    <property type="entry name" value="FabD/lysophospholipase-like"/>
    <property type="match status" value="1"/>
</dbReference>
<dbReference type="Pfam" id="PF00698">
    <property type="entry name" value="Acyl_transf_1"/>
    <property type="match status" value="1"/>
</dbReference>
<proteinExistence type="predicted"/>
<dbReference type="GO" id="GO:0006633">
    <property type="term" value="P:fatty acid biosynthetic process"/>
    <property type="evidence" value="ECO:0007669"/>
    <property type="project" value="TreeGrafter"/>
</dbReference>
<evidence type="ECO:0000256" key="2">
    <source>
        <dbReference type="ARBA" id="ARBA00023268"/>
    </source>
</evidence>
<accession>A0A1E7KVI9</accession>
<name>A0A1E7KVI9_9ACTN</name>
<protein>
    <recommendedName>
        <fullName evidence="3">Malonyl-CoA:ACP transacylase (MAT) domain-containing protein</fullName>
    </recommendedName>
</protein>
<feature type="non-terminal residue" evidence="4">
    <location>
        <position position="1"/>
    </location>
</feature>
<dbReference type="Gene3D" id="3.40.366.10">
    <property type="entry name" value="Malonyl-Coenzyme A Acyl Carrier Protein, domain 2"/>
    <property type="match status" value="1"/>
</dbReference>
<gene>
    <name evidence="4" type="ORF">AN218_28225</name>
</gene>
<evidence type="ECO:0000256" key="1">
    <source>
        <dbReference type="ARBA" id="ARBA00022679"/>
    </source>
</evidence>
<evidence type="ECO:0000259" key="3">
    <source>
        <dbReference type="Pfam" id="PF00698"/>
    </source>
</evidence>
<dbReference type="RefSeq" id="WP_141747716.1">
    <property type="nucleotide sequence ID" value="NZ_LJGW01000454.1"/>
</dbReference>
<dbReference type="Proteomes" id="UP000176005">
    <property type="component" value="Unassembled WGS sequence"/>
</dbReference>
<dbReference type="InterPro" id="IPR050091">
    <property type="entry name" value="PKS_NRPS_Biosynth_Enz"/>
</dbReference>
<dbReference type="EMBL" id="LJGW01000454">
    <property type="protein sequence ID" value="OEV07941.1"/>
    <property type="molecule type" value="Genomic_DNA"/>
</dbReference>
<dbReference type="InterPro" id="IPR014043">
    <property type="entry name" value="Acyl_transferase_dom"/>
</dbReference>
<evidence type="ECO:0000313" key="5">
    <source>
        <dbReference type="Proteomes" id="UP000176005"/>
    </source>
</evidence>
<feature type="domain" description="Malonyl-CoA:ACP transacylase (MAT)" evidence="3">
    <location>
        <begin position="1"/>
        <end position="87"/>
    </location>
</feature>
<sequence>GSQRLGMGRELYGCFPVFAEALDGVLGHLDPGVREVMWGGEPGRLGRTGWAQPALFALEVALFRLVESWGVRADFVAGHSVGEVAAA</sequence>
<reference evidence="4 5" key="1">
    <citation type="journal article" date="2016" name="Front. Microbiol.">
        <title>Comparative Genomics Analysis of Streptomyces Species Reveals Their Adaptation to the Marine Environment and Their Diversity at the Genomic Level.</title>
        <authorList>
            <person name="Tian X."/>
            <person name="Zhang Z."/>
            <person name="Yang T."/>
            <person name="Chen M."/>
            <person name="Li J."/>
            <person name="Chen F."/>
            <person name="Yang J."/>
            <person name="Li W."/>
            <person name="Zhang B."/>
            <person name="Zhang Z."/>
            <person name="Wu J."/>
            <person name="Zhang C."/>
            <person name="Long L."/>
            <person name="Xiao J."/>
        </authorList>
    </citation>
    <scope>NUCLEOTIDE SEQUENCE [LARGE SCALE GENOMIC DNA]</scope>
    <source>
        <strain evidence="4 5">SCSIO 10429</strain>
    </source>
</reference>
<dbReference type="PANTHER" id="PTHR43775">
    <property type="entry name" value="FATTY ACID SYNTHASE"/>
    <property type="match status" value="1"/>
</dbReference>
<evidence type="ECO:0000313" key="4">
    <source>
        <dbReference type="EMBL" id="OEV07941.1"/>
    </source>
</evidence>
<dbReference type="InterPro" id="IPR001227">
    <property type="entry name" value="Ac_transferase_dom_sf"/>
</dbReference>
<dbReference type="GO" id="GO:0004312">
    <property type="term" value="F:fatty acid synthase activity"/>
    <property type="evidence" value="ECO:0007669"/>
    <property type="project" value="TreeGrafter"/>
</dbReference>
<keyword evidence="5" id="KW-1185">Reference proteome</keyword>